<comment type="caution">
    <text evidence="3">The sequence shown here is derived from an EMBL/GenBank/DDBJ whole genome shotgun (WGS) entry which is preliminary data.</text>
</comment>
<evidence type="ECO:0000256" key="2">
    <source>
        <dbReference type="SAM" id="MobiDB-lite"/>
    </source>
</evidence>
<dbReference type="SUPFAM" id="SSF88723">
    <property type="entry name" value="PIN domain-like"/>
    <property type="match status" value="1"/>
</dbReference>
<dbReference type="InterPro" id="IPR029060">
    <property type="entry name" value="PIN-like_dom_sf"/>
</dbReference>
<dbReference type="PANTHER" id="PTHR15665:SF1">
    <property type="entry name" value="PROTEIN ASTEROID HOMOLOG 1"/>
    <property type="match status" value="1"/>
</dbReference>
<dbReference type="Gene3D" id="3.40.50.1010">
    <property type="entry name" value="5'-nuclease"/>
    <property type="match status" value="1"/>
</dbReference>
<dbReference type="PANTHER" id="PTHR15665">
    <property type="entry name" value="ASTEROID PROTEIN"/>
    <property type="match status" value="1"/>
</dbReference>
<dbReference type="AlphaFoldDB" id="A0AAD7YDL7"/>
<reference evidence="3" key="1">
    <citation type="submission" date="2023-03" db="EMBL/GenBank/DDBJ databases">
        <title>Chromosome-level genomes of two armyworms, Mythimna separata and Mythimna loreyi, provide insights into the biosynthesis and reception of sex pheromones.</title>
        <authorList>
            <person name="Zhao H."/>
        </authorList>
    </citation>
    <scope>NUCLEOTIDE SEQUENCE</scope>
    <source>
        <strain evidence="3">BeijingLab</strain>
        <tissue evidence="3">Pupa</tissue>
    </source>
</reference>
<protein>
    <submittedName>
        <fullName evidence="3">Uncharacterized protein</fullName>
    </submittedName>
</protein>
<keyword evidence="4" id="KW-1185">Reference proteome</keyword>
<dbReference type="EMBL" id="JARGEI010000021">
    <property type="protein sequence ID" value="KAJ8712125.1"/>
    <property type="molecule type" value="Genomic_DNA"/>
</dbReference>
<evidence type="ECO:0000313" key="4">
    <source>
        <dbReference type="Proteomes" id="UP001231518"/>
    </source>
</evidence>
<dbReference type="InterPro" id="IPR026832">
    <property type="entry name" value="Asteroid"/>
</dbReference>
<name>A0AAD7YDL7_MYTSE</name>
<feature type="region of interest" description="Disordered" evidence="2">
    <location>
        <begin position="328"/>
        <end position="348"/>
    </location>
</feature>
<accession>A0AAD7YDL7</accession>
<comment type="similarity">
    <text evidence="1">Belongs to the asteroid family.</text>
</comment>
<gene>
    <name evidence="3" type="ORF">PYW07_004967</name>
</gene>
<evidence type="ECO:0000313" key="3">
    <source>
        <dbReference type="EMBL" id="KAJ8712125.1"/>
    </source>
</evidence>
<organism evidence="3 4">
    <name type="scientific">Mythimna separata</name>
    <name type="common">Oriental armyworm</name>
    <name type="synonym">Pseudaletia separata</name>
    <dbReference type="NCBI Taxonomy" id="271217"/>
    <lineage>
        <taxon>Eukaryota</taxon>
        <taxon>Metazoa</taxon>
        <taxon>Ecdysozoa</taxon>
        <taxon>Arthropoda</taxon>
        <taxon>Hexapoda</taxon>
        <taxon>Insecta</taxon>
        <taxon>Pterygota</taxon>
        <taxon>Neoptera</taxon>
        <taxon>Endopterygota</taxon>
        <taxon>Lepidoptera</taxon>
        <taxon>Glossata</taxon>
        <taxon>Ditrysia</taxon>
        <taxon>Noctuoidea</taxon>
        <taxon>Noctuidae</taxon>
        <taxon>Noctuinae</taxon>
        <taxon>Hadenini</taxon>
        <taxon>Mythimna</taxon>
    </lineage>
</organism>
<evidence type="ECO:0000256" key="1">
    <source>
        <dbReference type="ARBA" id="ARBA00007398"/>
    </source>
</evidence>
<sequence>MKFTSLRRYIINKNLSSPHVLGDCELIIDGDSFFRDTYKKSGCQFVLGPDCDRYADFIINALSLFVDNNVKCYVIFSGARQYDIAKRKEIHQSNIFDRNYALMDLAAYFEPLLVNDVQKQVLKEMSIKYFVSEYGSLEAIVGVARKLKCPVLTNNLEYCCFGVSCITPNSLEHVKGISKIKCSIYENDKVKTAIGVYDKMPILLALLNESAGYLEMLAEVIGNKDIDMITPVIRWVKRQKEANAISAVSTAIDDDEQNNIFKAVYDKIETIYKYPLCNLAVKYFERERDYGIFKDDKKWFAKGVANGKCELIRRKAIMAVAAAAQAQSQSATRHEPRSRALAPIHMEP</sequence>
<dbReference type="Proteomes" id="UP001231518">
    <property type="component" value="Chromosome 17"/>
</dbReference>
<proteinExistence type="inferred from homology"/>